<keyword evidence="4" id="KW-1185">Reference proteome</keyword>
<dbReference type="Pfam" id="PF00069">
    <property type="entry name" value="Pkinase"/>
    <property type="match status" value="1"/>
</dbReference>
<feature type="compositionally biased region" description="Low complexity" evidence="1">
    <location>
        <begin position="153"/>
        <end position="167"/>
    </location>
</feature>
<evidence type="ECO:0000313" key="3">
    <source>
        <dbReference type="EMBL" id="KAF2253070.1"/>
    </source>
</evidence>
<dbReference type="GO" id="GO:0004674">
    <property type="term" value="F:protein serine/threonine kinase activity"/>
    <property type="evidence" value="ECO:0007669"/>
    <property type="project" value="TreeGrafter"/>
</dbReference>
<protein>
    <recommendedName>
        <fullName evidence="2">Protein kinase domain-containing protein</fullName>
    </recommendedName>
</protein>
<evidence type="ECO:0000259" key="2">
    <source>
        <dbReference type="PROSITE" id="PS50011"/>
    </source>
</evidence>
<dbReference type="Gene3D" id="1.10.510.10">
    <property type="entry name" value="Transferase(Phosphotransferase) domain 1"/>
    <property type="match status" value="2"/>
</dbReference>
<gene>
    <name evidence="3" type="ORF">BU26DRAFT_214192</name>
</gene>
<dbReference type="RefSeq" id="XP_033688074.1">
    <property type="nucleotide sequence ID" value="XM_033820687.1"/>
</dbReference>
<feature type="region of interest" description="Disordered" evidence="1">
    <location>
        <begin position="1"/>
        <end position="22"/>
    </location>
</feature>
<evidence type="ECO:0000313" key="4">
    <source>
        <dbReference type="Proteomes" id="UP000800094"/>
    </source>
</evidence>
<feature type="domain" description="Protein kinase" evidence="2">
    <location>
        <begin position="432"/>
        <end position="831"/>
    </location>
</feature>
<dbReference type="GeneID" id="54574017"/>
<sequence>MVNMHTADANRGAYGPGSPEPLSHDFAQTTQRPNCAATWMSNPTSYASVTDGKCLTSSLDPDIRRDSLFRSSRFGYRGHDDGFRSYAHLPSESISGAQFGCDMTPLYSNTQTWPQLGYNKVNVSLPLRPVNCTSGDWSVLRAEPYRKSDEDATTSSSTTFDSIESSAEGSYNPERPYTSSLGVPTDWDGNYPAELSIISDAGDQQQLRQKRAFAPGPDVVHEEPRREERLDLCLPYTFRHQFQTGIFDALVQTRCTEAYIPDFGFLPKAQLCRLVNPDSVARELMKDLSHIHTPEKIRNYAEAVCRETEVMHGGKQKIKSFRKIFALLVLAETSSSIPLFLDEDVSDLDLPLASLQVRGTIELRRKDESGKPSQVPLQSFRHGMWSPNKLWNFNKYQWIMLAPFFSQDKSGDVKHYLLRDQHILPFVASQQADDDNAEYHGGFGKVFMVRIHEEHHNFGDRKLCDRGFAIKQLYESDRESFKKEVNILKKFSGERSHRHIVSLLATYEQFNKFHMIFYRAEGDLFRYWKEIEARPQFNYGNVLWVAEQGAGIADGLLRLHKHRTFTLCRPNTEEELARKPSGERRVKIIDPNWHRQRTDSVQSSGAREQPVSPTWMPERPHPAGEQCPRPSCRRHSSEFPIEQYGRHGDINPGNILWYDDSDGDKKVLKGTLKLSDFGQAELNSLRSRTRRKSVANTLTYRPPECDLQPKAIRQSYDIWCLGCVYLEFVAWVFGGEELLTVFGLRRMTRDIFSHNQKTDTFFEVVRNQDTNHPGVKIKPAVTQFINELHQHENCTEYFHEILDMIQHNMLVVEPNHRKSCEEVRKALNVMYQKCLKGKDYAANKNPWCPFRLTAEPPTPPVEVEMTGDAEQVIDENLPKFQLHRARPARKFTARNE</sequence>
<feature type="region of interest" description="Disordered" evidence="1">
    <location>
        <begin position="596"/>
        <end position="632"/>
    </location>
</feature>
<dbReference type="GO" id="GO:0005524">
    <property type="term" value="F:ATP binding"/>
    <property type="evidence" value="ECO:0007669"/>
    <property type="project" value="InterPro"/>
</dbReference>
<dbReference type="PANTHER" id="PTHR24359">
    <property type="entry name" value="SERINE/THREONINE-PROTEIN KINASE SBK1"/>
    <property type="match status" value="1"/>
</dbReference>
<accession>A0A6A6IU06</accession>
<feature type="region of interest" description="Disordered" evidence="1">
    <location>
        <begin position="146"/>
        <end position="183"/>
    </location>
</feature>
<dbReference type="EMBL" id="ML987191">
    <property type="protein sequence ID" value="KAF2253070.1"/>
    <property type="molecule type" value="Genomic_DNA"/>
</dbReference>
<dbReference type="InterPro" id="IPR000719">
    <property type="entry name" value="Prot_kinase_dom"/>
</dbReference>
<dbReference type="PROSITE" id="PS50011">
    <property type="entry name" value="PROTEIN_KINASE_DOM"/>
    <property type="match status" value="1"/>
</dbReference>
<dbReference type="SMART" id="SM00220">
    <property type="entry name" value="S_TKc"/>
    <property type="match status" value="1"/>
</dbReference>
<dbReference type="InterPro" id="IPR011009">
    <property type="entry name" value="Kinase-like_dom_sf"/>
</dbReference>
<proteinExistence type="predicted"/>
<evidence type="ECO:0000256" key="1">
    <source>
        <dbReference type="SAM" id="MobiDB-lite"/>
    </source>
</evidence>
<reference evidence="3" key="1">
    <citation type="journal article" date="2020" name="Stud. Mycol.">
        <title>101 Dothideomycetes genomes: a test case for predicting lifestyles and emergence of pathogens.</title>
        <authorList>
            <person name="Haridas S."/>
            <person name="Albert R."/>
            <person name="Binder M."/>
            <person name="Bloem J."/>
            <person name="Labutti K."/>
            <person name="Salamov A."/>
            <person name="Andreopoulos B."/>
            <person name="Baker S."/>
            <person name="Barry K."/>
            <person name="Bills G."/>
            <person name="Bluhm B."/>
            <person name="Cannon C."/>
            <person name="Castanera R."/>
            <person name="Culley D."/>
            <person name="Daum C."/>
            <person name="Ezra D."/>
            <person name="Gonzalez J."/>
            <person name="Henrissat B."/>
            <person name="Kuo A."/>
            <person name="Liang C."/>
            <person name="Lipzen A."/>
            <person name="Lutzoni F."/>
            <person name="Magnuson J."/>
            <person name="Mondo S."/>
            <person name="Nolan M."/>
            <person name="Ohm R."/>
            <person name="Pangilinan J."/>
            <person name="Park H.-J."/>
            <person name="Ramirez L."/>
            <person name="Alfaro M."/>
            <person name="Sun H."/>
            <person name="Tritt A."/>
            <person name="Yoshinaga Y."/>
            <person name="Zwiers L.-H."/>
            <person name="Turgeon B."/>
            <person name="Goodwin S."/>
            <person name="Spatafora J."/>
            <person name="Crous P."/>
            <person name="Grigoriev I."/>
        </authorList>
    </citation>
    <scope>NUCLEOTIDE SEQUENCE</scope>
    <source>
        <strain evidence="3">CBS 122368</strain>
    </source>
</reference>
<name>A0A6A6IU06_9PLEO</name>
<organism evidence="3 4">
    <name type="scientific">Trematosphaeria pertusa</name>
    <dbReference type="NCBI Taxonomy" id="390896"/>
    <lineage>
        <taxon>Eukaryota</taxon>
        <taxon>Fungi</taxon>
        <taxon>Dikarya</taxon>
        <taxon>Ascomycota</taxon>
        <taxon>Pezizomycotina</taxon>
        <taxon>Dothideomycetes</taxon>
        <taxon>Pleosporomycetidae</taxon>
        <taxon>Pleosporales</taxon>
        <taxon>Massarineae</taxon>
        <taxon>Trematosphaeriaceae</taxon>
        <taxon>Trematosphaeria</taxon>
    </lineage>
</organism>
<dbReference type="AlphaFoldDB" id="A0A6A6IU06"/>
<dbReference type="Proteomes" id="UP000800094">
    <property type="component" value="Unassembled WGS sequence"/>
</dbReference>
<dbReference type="PANTHER" id="PTHR24359:SF37">
    <property type="entry name" value="PROTEIN KINASE DOMAIN-CONTAINING PROTEIN"/>
    <property type="match status" value="1"/>
</dbReference>
<dbReference type="OrthoDB" id="1046782at2759"/>
<dbReference type="SUPFAM" id="SSF56112">
    <property type="entry name" value="Protein kinase-like (PK-like)"/>
    <property type="match status" value="1"/>
</dbReference>